<dbReference type="Pfam" id="PF07690">
    <property type="entry name" value="MFS_1"/>
    <property type="match status" value="1"/>
</dbReference>
<name>A0A9X2B7J8_9SPHI</name>
<feature type="transmembrane region" description="Helical" evidence="11">
    <location>
        <begin position="271"/>
        <end position="289"/>
    </location>
</feature>
<evidence type="ECO:0000256" key="3">
    <source>
        <dbReference type="ARBA" id="ARBA00009120"/>
    </source>
</evidence>
<dbReference type="InterPro" id="IPR036259">
    <property type="entry name" value="MFS_trans_sf"/>
</dbReference>
<dbReference type="Proteomes" id="UP001139450">
    <property type="component" value="Unassembled WGS sequence"/>
</dbReference>
<dbReference type="PANTHER" id="PTHR43702">
    <property type="entry name" value="L-FUCOSE-PROTON SYMPORTER"/>
    <property type="match status" value="1"/>
</dbReference>
<feature type="transmembrane region" description="Helical" evidence="11">
    <location>
        <begin position="188"/>
        <end position="206"/>
    </location>
</feature>
<sequence>MKKTTLPIILLTTLFFLWGFAHNLDPILIPHLKRSFTLSTVQATLVDSAVFIAYFIMALPAGFLIRKYGYKGGIITGLIIFAAGCFLFIPAANTQQYMFFLVALFIIACGLTTLETAANPYMTVIGDPETASTRLNFAQSFNGLATTLAPIIGAKVILTKTYSDNVLNAMTPVARKAALAAEASSVKMPYFILGVILVVIAICFYFSKLPVITHKADNDEKRSAHIFQVLRYKHVSWGVAAQFFYVGAQVCVFSLFILYATTSAKISEVQAAYYLSAGGFAFLTGRFIGTALMKFIAAEKLLCLYAAINVILCAGAIWCHGLVTVYIVIAICFFMSIMFPTIFALGIRDLGADTEFGSSLIIMSIVGGAIIPRFFGYLSDQTGNVQNGYFIPLACFVVVMLFGLTGHKVIRKAGIKELPVSNVY</sequence>
<evidence type="ECO:0000256" key="4">
    <source>
        <dbReference type="ARBA" id="ARBA00022448"/>
    </source>
</evidence>
<dbReference type="InterPro" id="IPR005275">
    <property type="entry name" value="Lfuc_symporter_FucP"/>
</dbReference>
<dbReference type="GO" id="GO:0055056">
    <property type="term" value="F:D-glucose transmembrane transporter activity"/>
    <property type="evidence" value="ECO:0007669"/>
    <property type="project" value="InterPro"/>
</dbReference>
<reference evidence="13" key="1">
    <citation type="submission" date="2022-04" db="EMBL/GenBank/DDBJ databases">
        <title>Mucilaginibacter sp. RS28 isolated from freshwater.</title>
        <authorList>
            <person name="Ko S.-R."/>
        </authorList>
    </citation>
    <scope>NUCLEOTIDE SEQUENCE</scope>
    <source>
        <strain evidence="13">RS28</strain>
    </source>
</reference>
<evidence type="ECO:0000256" key="5">
    <source>
        <dbReference type="ARBA" id="ARBA00022475"/>
    </source>
</evidence>
<dbReference type="GO" id="GO:1904659">
    <property type="term" value="P:D-glucose transmembrane transport"/>
    <property type="evidence" value="ECO:0007669"/>
    <property type="project" value="InterPro"/>
</dbReference>
<feature type="transmembrane region" description="Helical" evidence="11">
    <location>
        <begin position="301"/>
        <end position="318"/>
    </location>
</feature>
<dbReference type="EMBL" id="JALJEJ010000001">
    <property type="protein sequence ID" value="MCJ8208411.1"/>
    <property type="molecule type" value="Genomic_DNA"/>
</dbReference>
<dbReference type="InterPro" id="IPR020846">
    <property type="entry name" value="MFS_dom"/>
</dbReference>
<evidence type="ECO:0000256" key="9">
    <source>
        <dbReference type="ARBA" id="ARBA00022989"/>
    </source>
</evidence>
<feature type="transmembrane region" description="Helical" evidence="11">
    <location>
        <begin position="45"/>
        <end position="65"/>
    </location>
</feature>
<dbReference type="GO" id="GO:0005886">
    <property type="term" value="C:plasma membrane"/>
    <property type="evidence" value="ECO:0007669"/>
    <property type="project" value="UniProtKB-SubCell"/>
</dbReference>
<evidence type="ECO:0000256" key="11">
    <source>
        <dbReference type="SAM" id="Phobius"/>
    </source>
</evidence>
<evidence type="ECO:0000256" key="7">
    <source>
        <dbReference type="ARBA" id="ARBA00022597"/>
    </source>
</evidence>
<feature type="domain" description="Major facilitator superfamily (MFS) profile" evidence="12">
    <location>
        <begin position="7"/>
        <end position="411"/>
    </location>
</feature>
<dbReference type="AlphaFoldDB" id="A0A9X2B7J8"/>
<keyword evidence="10 11" id="KW-0472">Membrane</keyword>
<dbReference type="RefSeq" id="WP_245128241.1">
    <property type="nucleotide sequence ID" value="NZ_JALJEJ010000001.1"/>
</dbReference>
<keyword evidence="4" id="KW-0813">Transport</keyword>
<dbReference type="PROSITE" id="PS50850">
    <property type="entry name" value="MFS"/>
    <property type="match status" value="1"/>
</dbReference>
<dbReference type="Gene3D" id="1.20.1250.20">
    <property type="entry name" value="MFS general substrate transporter like domains"/>
    <property type="match status" value="2"/>
</dbReference>
<dbReference type="CDD" id="cd17394">
    <property type="entry name" value="MFS_FucP_like"/>
    <property type="match status" value="1"/>
</dbReference>
<feature type="transmembrane region" description="Helical" evidence="11">
    <location>
        <begin position="324"/>
        <end position="347"/>
    </location>
</feature>
<proteinExistence type="inferred from homology"/>
<evidence type="ECO:0000256" key="10">
    <source>
        <dbReference type="ARBA" id="ARBA00023136"/>
    </source>
</evidence>
<dbReference type="GO" id="GO:0005354">
    <property type="term" value="F:galactose transmembrane transporter activity"/>
    <property type="evidence" value="ECO:0007669"/>
    <property type="project" value="InterPro"/>
</dbReference>
<feature type="transmembrane region" description="Helical" evidence="11">
    <location>
        <begin position="359"/>
        <end position="377"/>
    </location>
</feature>
<feature type="transmembrane region" description="Helical" evidence="11">
    <location>
        <begin position="235"/>
        <end position="259"/>
    </location>
</feature>
<dbReference type="InterPro" id="IPR050375">
    <property type="entry name" value="MFS_TsgA-like"/>
</dbReference>
<comment type="caution">
    <text evidence="13">The sequence shown here is derived from an EMBL/GenBank/DDBJ whole genome shotgun (WGS) entry which is preliminary data.</text>
</comment>
<gene>
    <name evidence="13" type="primary">fucP</name>
    <name evidence="13" type="ORF">MUY27_01735</name>
</gene>
<keyword evidence="9 11" id="KW-1133">Transmembrane helix</keyword>
<keyword evidence="6" id="KW-0997">Cell inner membrane</keyword>
<dbReference type="PANTHER" id="PTHR43702:SF3">
    <property type="entry name" value="PROTEIN TSGA"/>
    <property type="match status" value="1"/>
</dbReference>
<protein>
    <submittedName>
        <fullName evidence="13">L-fucose:H+ symporter permease</fullName>
    </submittedName>
</protein>
<accession>A0A9X2B7J8</accession>
<feature type="transmembrane region" description="Helical" evidence="11">
    <location>
        <begin position="389"/>
        <end position="406"/>
    </location>
</feature>
<evidence type="ECO:0000259" key="12">
    <source>
        <dbReference type="PROSITE" id="PS50850"/>
    </source>
</evidence>
<keyword evidence="8 11" id="KW-0812">Transmembrane</keyword>
<evidence type="ECO:0000256" key="6">
    <source>
        <dbReference type="ARBA" id="ARBA00022519"/>
    </source>
</evidence>
<keyword evidence="5" id="KW-1003">Cell membrane</keyword>
<organism evidence="13 14">
    <name type="scientific">Mucilaginibacter straminoryzae</name>
    <dbReference type="NCBI Taxonomy" id="2932774"/>
    <lineage>
        <taxon>Bacteria</taxon>
        <taxon>Pseudomonadati</taxon>
        <taxon>Bacteroidota</taxon>
        <taxon>Sphingobacteriia</taxon>
        <taxon>Sphingobacteriales</taxon>
        <taxon>Sphingobacteriaceae</taxon>
        <taxon>Mucilaginibacter</taxon>
    </lineage>
</organism>
<feature type="transmembrane region" description="Helical" evidence="11">
    <location>
        <begin position="135"/>
        <end position="158"/>
    </location>
</feature>
<evidence type="ECO:0000313" key="14">
    <source>
        <dbReference type="Proteomes" id="UP001139450"/>
    </source>
</evidence>
<comment type="subcellular location">
    <subcellularLocation>
        <location evidence="2">Cell inner membrane</location>
        <topology evidence="2">Multi-pass membrane protein</topology>
    </subcellularLocation>
</comment>
<dbReference type="SUPFAM" id="SSF103473">
    <property type="entry name" value="MFS general substrate transporter"/>
    <property type="match status" value="1"/>
</dbReference>
<evidence type="ECO:0000313" key="13">
    <source>
        <dbReference type="EMBL" id="MCJ8208411.1"/>
    </source>
</evidence>
<comment type="similarity">
    <text evidence="3">Belongs to the major facilitator superfamily. FHS transporter (TC 2.A.1.7) family.</text>
</comment>
<keyword evidence="14" id="KW-1185">Reference proteome</keyword>
<feature type="transmembrane region" description="Helical" evidence="11">
    <location>
        <begin position="72"/>
        <end position="91"/>
    </location>
</feature>
<evidence type="ECO:0000256" key="1">
    <source>
        <dbReference type="ARBA" id="ARBA00003321"/>
    </source>
</evidence>
<evidence type="ECO:0000256" key="2">
    <source>
        <dbReference type="ARBA" id="ARBA00004429"/>
    </source>
</evidence>
<dbReference type="InterPro" id="IPR005964">
    <property type="entry name" value="Glc/Gal_transptr_bac"/>
</dbReference>
<dbReference type="InterPro" id="IPR011701">
    <property type="entry name" value="MFS"/>
</dbReference>
<keyword evidence="7" id="KW-0762">Sugar transport</keyword>
<comment type="function">
    <text evidence="1">Intake of glucose and galactose.</text>
</comment>
<dbReference type="NCBIfam" id="TIGR00885">
    <property type="entry name" value="fucP"/>
    <property type="match status" value="1"/>
</dbReference>
<evidence type="ECO:0000256" key="8">
    <source>
        <dbReference type="ARBA" id="ARBA00022692"/>
    </source>
</evidence>
<dbReference type="GO" id="GO:0015535">
    <property type="term" value="F:fucose:proton symporter activity"/>
    <property type="evidence" value="ECO:0007669"/>
    <property type="project" value="InterPro"/>
</dbReference>
<feature type="transmembrane region" description="Helical" evidence="11">
    <location>
        <begin position="97"/>
        <end position="114"/>
    </location>
</feature>
<dbReference type="NCBIfam" id="TIGR01272">
    <property type="entry name" value="gluP"/>
    <property type="match status" value="1"/>
</dbReference>